<dbReference type="VEuPathDB" id="VectorBase:LDEU002651"/>
<gene>
    <name evidence="3" type="ORF">B4U80_01900</name>
</gene>
<dbReference type="PANTHER" id="PTHR10334">
    <property type="entry name" value="CYSTEINE-RICH SECRETORY PROTEIN-RELATED"/>
    <property type="match status" value="1"/>
</dbReference>
<evidence type="ECO:0000256" key="1">
    <source>
        <dbReference type="SAM" id="SignalP"/>
    </source>
</evidence>
<dbReference type="SUPFAM" id="SSF55797">
    <property type="entry name" value="PR-1-like"/>
    <property type="match status" value="1"/>
</dbReference>
<organism evidence="3 4">
    <name type="scientific">Leptotrombidium deliense</name>
    <dbReference type="NCBI Taxonomy" id="299467"/>
    <lineage>
        <taxon>Eukaryota</taxon>
        <taxon>Metazoa</taxon>
        <taxon>Ecdysozoa</taxon>
        <taxon>Arthropoda</taxon>
        <taxon>Chelicerata</taxon>
        <taxon>Arachnida</taxon>
        <taxon>Acari</taxon>
        <taxon>Acariformes</taxon>
        <taxon>Trombidiformes</taxon>
        <taxon>Prostigmata</taxon>
        <taxon>Anystina</taxon>
        <taxon>Parasitengona</taxon>
        <taxon>Trombiculoidea</taxon>
        <taxon>Trombiculidae</taxon>
        <taxon>Leptotrombidium</taxon>
    </lineage>
</organism>
<dbReference type="SMART" id="SM00198">
    <property type="entry name" value="SCP"/>
    <property type="match status" value="1"/>
</dbReference>
<evidence type="ECO:0000259" key="2">
    <source>
        <dbReference type="SMART" id="SM00198"/>
    </source>
</evidence>
<dbReference type="Proteomes" id="UP000288716">
    <property type="component" value="Unassembled WGS sequence"/>
</dbReference>
<comment type="caution">
    <text evidence="3">The sequence shown here is derived from an EMBL/GenBank/DDBJ whole genome shotgun (WGS) entry which is preliminary data.</text>
</comment>
<dbReference type="InterPro" id="IPR018244">
    <property type="entry name" value="Allrgn_V5/Tpx1_CS"/>
</dbReference>
<proteinExistence type="predicted"/>
<evidence type="ECO:0000313" key="4">
    <source>
        <dbReference type="Proteomes" id="UP000288716"/>
    </source>
</evidence>
<evidence type="ECO:0000313" key="3">
    <source>
        <dbReference type="EMBL" id="RWS29389.1"/>
    </source>
</evidence>
<feature type="chain" id="PRO_5019542359" description="SCP domain-containing protein" evidence="1">
    <location>
        <begin position="20"/>
        <end position="170"/>
    </location>
</feature>
<dbReference type="STRING" id="299467.A0A443SPC5"/>
<dbReference type="CDD" id="cd05382">
    <property type="entry name" value="CAP_GAPR1-like"/>
    <property type="match status" value="1"/>
</dbReference>
<protein>
    <recommendedName>
        <fullName evidence="2">SCP domain-containing protein</fullName>
    </recommendedName>
</protein>
<dbReference type="InterPro" id="IPR035940">
    <property type="entry name" value="CAP_sf"/>
</dbReference>
<feature type="domain" description="SCP" evidence="2">
    <location>
        <begin position="23"/>
        <end position="164"/>
    </location>
</feature>
<dbReference type="FunFam" id="3.40.33.10:FF:000010">
    <property type="entry name" value="Predicted protein"/>
    <property type="match status" value="1"/>
</dbReference>
<keyword evidence="4" id="KW-1185">Reference proteome</keyword>
<reference evidence="3 4" key="1">
    <citation type="journal article" date="2018" name="Gigascience">
        <title>Genomes of trombidid mites reveal novel predicted allergens and laterally-transferred genes associated with secondary metabolism.</title>
        <authorList>
            <person name="Dong X."/>
            <person name="Chaisiri K."/>
            <person name="Xia D."/>
            <person name="Armstrong S.D."/>
            <person name="Fang Y."/>
            <person name="Donnelly M.J."/>
            <person name="Kadowaki T."/>
            <person name="McGarry J.W."/>
            <person name="Darby A.C."/>
            <person name="Makepeace B.L."/>
        </authorList>
    </citation>
    <scope>NUCLEOTIDE SEQUENCE [LARGE SCALE GENOMIC DNA]</scope>
    <source>
        <strain evidence="3">UoL-UT</strain>
    </source>
</reference>
<name>A0A443SPC5_9ACAR</name>
<accession>A0A443SPC5</accession>
<dbReference type="InterPro" id="IPR014044">
    <property type="entry name" value="CAP_dom"/>
</dbReference>
<dbReference type="AlphaFoldDB" id="A0A443SPC5"/>
<dbReference type="EMBL" id="NCKV01000936">
    <property type="protein sequence ID" value="RWS29389.1"/>
    <property type="molecule type" value="Genomic_DNA"/>
</dbReference>
<dbReference type="InterPro" id="IPR001283">
    <property type="entry name" value="CRISP-related"/>
</dbReference>
<dbReference type="Gene3D" id="3.40.33.10">
    <property type="entry name" value="CAP"/>
    <property type="match status" value="1"/>
</dbReference>
<dbReference type="OrthoDB" id="6433391at2759"/>
<dbReference type="PRINTS" id="PR00837">
    <property type="entry name" value="V5TPXLIKE"/>
</dbReference>
<keyword evidence="1" id="KW-0732">Signal</keyword>
<dbReference type="PROSITE" id="PS01010">
    <property type="entry name" value="CRISP_2"/>
    <property type="match status" value="1"/>
</dbReference>
<sequence length="170" mass="18868">MNTLVSLTILLVFATIAIAKDDAWFQDCLSSHNKFREGEQKPALKEGQQLMEHAQKRVKQLVESCKFDHNGNSGSGFGENLYAGSGSLGATCSRAVTNWYNEKQYYDKANPGFSMKTGHYTQVVWKSTTELGCAKGTYPITKNCRMGGWTVVVCSYNPPGNYVGKYEQNV</sequence>
<dbReference type="Pfam" id="PF00188">
    <property type="entry name" value="CAP"/>
    <property type="match status" value="1"/>
</dbReference>
<dbReference type="InterPro" id="IPR034113">
    <property type="entry name" value="SCP_GAPR1-like"/>
</dbReference>
<feature type="signal peptide" evidence="1">
    <location>
        <begin position="1"/>
        <end position="19"/>
    </location>
</feature>
<dbReference type="PROSITE" id="PS01009">
    <property type="entry name" value="CRISP_1"/>
    <property type="match status" value="1"/>
</dbReference>
<dbReference type="GO" id="GO:0005576">
    <property type="term" value="C:extracellular region"/>
    <property type="evidence" value="ECO:0007669"/>
    <property type="project" value="InterPro"/>
</dbReference>